<name>A0ABT8DMP7_9FLAO</name>
<proteinExistence type="predicted"/>
<evidence type="ECO:0000256" key="1">
    <source>
        <dbReference type="SAM" id="MobiDB-lite"/>
    </source>
</evidence>
<dbReference type="RefSeq" id="WP_290255376.1">
    <property type="nucleotide sequence ID" value="NZ_JAUGQQ010000012.1"/>
</dbReference>
<accession>A0ABT8DMP7</accession>
<dbReference type="Proteomes" id="UP001244787">
    <property type="component" value="Unassembled WGS sequence"/>
</dbReference>
<sequence length="98" mass="11351">MKALTNKVKAKKEVGSNTEQMPSALNKRPEPFLKLLEGENEILTEADMMRIFHVDHATIYRWRQKAILPAIKINRNVYYIKQIIITILLAKSGYLNPQ</sequence>
<evidence type="ECO:0000313" key="2">
    <source>
        <dbReference type="EMBL" id="MDN3725284.1"/>
    </source>
</evidence>
<keyword evidence="3" id="KW-1185">Reference proteome</keyword>
<comment type="caution">
    <text evidence="2">The sequence shown here is derived from an EMBL/GenBank/DDBJ whole genome shotgun (WGS) entry which is preliminary data.</text>
</comment>
<reference evidence="2 3" key="1">
    <citation type="submission" date="2023-06" db="EMBL/GenBank/DDBJ databases">
        <authorList>
            <person name="Ye Y.-Q."/>
            <person name="Du Z.-J."/>
        </authorList>
    </citation>
    <scope>NUCLEOTIDE SEQUENCE [LARGE SCALE GENOMIC DNA]</scope>
    <source>
        <strain evidence="2 3">SDUM287046</strain>
    </source>
</reference>
<feature type="region of interest" description="Disordered" evidence="1">
    <location>
        <begin position="1"/>
        <end position="24"/>
    </location>
</feature>
<organism evidence="2 3">
    <name type="scientific">Aequorivita aurantiaca</name>
    <dbReference type="NCBI Taxonomy" id="3053356"/>
    <lineage>
        <taxon>Bacteria</taxon>
        <taxon>Pseudomonadati</taxon>
        <taxon>Bacteroidota</taxon>
        <taxon>Flavobacteriia</taxon>
        <taxon>Flavobacteriales</taxon>
        <taxon>Flavobacteriaceae</taxon>
        <taxon>Aequorivita</taxon>
    </lineage>
</organism>
<protein>
    <submittedName>
        <fullName evidence="2">Helix-turn-helix domain-containing protein</fullName>
    </submittedName>
</protein>
<evidence type="ECO:0000313" key="3">
    <source>
        <dbReference type="Proteomes" id="UP001244787"/>
    </source>
</evidence>
<dbReference type="SUPFAM" id="SSF46955">
    <property type="entry name" value="Putative DNA-binding domain"/>
    <property type="match status" value="1"/>
</dbReference>
<dbReference type="EMBL" id="JAUGQQ010000012">
    <property type="protein sequence ID" value="MDN3725284.1"/>
    <property type="molecule type" value="Genomic_DNA"/>
</dbReference>
<gene>
    <name evidence="2" type="ORF">QRD02_12925</name>
</gene>
<dbReference type="InterPro" id="IPR009061">
    <property type="entry name" value="DNA-bd_dom_put_sf"/>
</dbReference>